<dbReference type="InterPro" id="IPR008844">
    <property type="entry name" value="Spore_GerAC-like"/>
</dbReference>
<keyword evidence="3" id="KW-0309">Germination</keyword>
<keyword evidence="11" id="KW-1185">Reference proteome</keyword>
<dbReference type="Gene3D" id="6.20.190.10">
    <property type="entry name" value="Nutrient germinant receptor protein C, domain 1"/>
    <property type="match status" value="1"/>
</dbReference>
<name>A0AAN2PH55_9BACI</name>
<evidence type="ECO:0000313" key="10">
    <source>
        <dbReference type="EMBL" id="CEG32448.1"/>
    </source>
</evidence>
<keyword evidence="5" id="KW-0472">Membrane</keyword>
<dbReference type="PANTHER" id="PTHR35789:SF1">
    <property type="entry name" value="SPORE GERMINATION PROTEIN B3"/>
    <property type="match status" value="1"/>
</dbReference>
<evidence type="ECO:0000256" key="3">
    <source>
        <dbReference type="ARBA" id="ARBA00022544"/>
    </source>
</evidence>
<dbReference type="AlphaFoldDB" id="A0AAN2PH55"/>
<dbReference type="InterPro" id="IPR038501">
    <property type="entry name" value="Spore_GerAC_C_sf"/>
</dbReference>
<evidence type="ECO:0000259" key="8">
    <source>
        <dbReference type="Pfam" id="PF05504"/>
    </source>
</evidence>
<dbReference type="InterPro" id="IPR046953">
    <property type="entry name" value="Spore_GerAC-like_C"/>
</dbReference>
<dbReference type="RefSeq" id="WP_072272931.1">
    <property type="nucleotide sequence ID" value="NZ_CCXW01000001.1"/>
</dbReference>
<reference evidence="10 11" key="1">
    <citation type="journal article" date="2014" name="Genome Announc.">
        <title>Genome Sequence of Bacillus simplex Strain P558, Isolated from a Human Fecal Sample.</title>
        <authorList>
            <person name="Croce O."/>
            <person name="Hugon P."/>
            <person name="Lagier J.C."/>
            <person name="Bibi F."/>
            <person name="Robert C."/>
            <person name="Azhar E.I."/>
            <person name="Raoult D."/>
            <person name="Fournier P.E."/>
        </authorList>
    </citation>
    <scope>NUCLEOTIDE SEQUENCE [LARGE SCALE GENOMIC DNA]</scope>
    <source>
        <strain evidence="10 11">P558</strain>
    </source>
</reference>
<dbReference type="EMBL" id="CCXW01000001">
    <property type="protein sequence ID" value="CEG32448.1"/>
    <property type="molecule type" value="Genomic_DNA"/>
</dbReference>
<feature type="domain" description="Spore germination GerAC-like C-terminal" evidence="8">
    <location>
        <begin position="199"/>
        <end position="364"/>
    </location>
</feature>
<keyword evidence="10" id="KW-0675">Receptor</keyword>
<dbReference type="Pfam" id="PF25198">
    <property type="entry name" value="Spore_GerAC_N"/>
    <property type="match status" value="1"/>
</dbReference>
<evidence type="ECO:0000256" key="2">
    <source>
        <dbReference type="ARBA" id="ARBA00007886"/>
    </source>
</evidence>
<evidence type="ECO:0000256" key="5">
    <source>
        <dbReference type="ARBA" id="ARBA00023136"/>
    </source>
</evidence>
<evidence type="ECO:0000256" key="7">
    <source>
        <dbReference type="ARBA" id="ARBA00023288"/>
    </source>
</evidence>
<evidence type="ECO:0000256" key="6">
    <source>
        <dbReference type="ARBA" id="ARBA00023139"/>
    </source>
</evidence>
<dbReference type="Pfam" id="PF05504">
    <property type="entry name" value="Spore_GerAC"/>
    <property type="match status" value="1"/>
</dbReference>
<dbReference type="PROSITE" id="PS51257">
    <property type="entry name" value="PROKAR_LIPOPROTEIN"/>
    <property type="match status" value="1"/>
</dbReference>
<comment type="subcellular location">
    <subcellularLocation>
        <location evidence="1">Membrane</location>
        <topology evidence="1">Lipid-anchor</topology>
    </subcellularLocation>
</comment>
<evidence type="ECO:0000313" key="11">
    <source>
        <dbReference type="Proteomes" id="UP000182110"/>
    </source>
</evidence>
<dbReference type="PANTHER" id="PTHR35789">
    <property type="entry name" value="SPORE GERMINATION PROTEIN B3"/>
    <property type="match status" value="1"/>
</dbReference>
<proteinExistence type="inferred from homology"/>
<evidence type="ECO:0000256" key="1">
    <source>
        <dbReference type="ARBA" id="ARBA00004635"/>
    </source>
</evidence>
<sequence>MKRLWLILLIPLLAGCWDSENIEELSLVVGMGIDKSKKKDEIMLTQQILVPPGNSVQENQAQLKYKNVTVSAKTLHEAIRDSLLITNTVLTNHQRIILINEDVLRKYPMEAIINQSIRDNNTRRSCLVLLTKRPTKEILELADDGEIPSNVIYELKDNEKRTNKILPTQTLGKASSNLQSDGSFAIQAVDIRGGKLILEGAGVINNSKLVGVMNDEDIAALNWLNGKVKGGLIETLQHGKPISVEVINRTRRKITTELNGDHLTINIKVGYTARLSEDWYGKENSFEEYYLKEIEHLAEDEVKKDVEKIVDKLQHDYKTGVAGLYRYVQNQHPKFWEKNKNKWDEVFSKADINYKVDLRIVDFGSKGGIK</sequence>
<keyword evidence="7" id="KW-0449">Lipoprotein</keyword>
<dbReference type="Proteomes" id="UP000182110">
    <property type="component" value="Unassembled WGS sequence"/>
</dbReference>
<feature type="domain" description="Spore germination protein N-terminal" evidence="9">
    <location>
        <begin position="18"/>
        <end position="190"/>
    </location>
</feature>
<dbReference type="InterPro" id="IPR057336">
    <property type="entry name" value="GerAC_N"/>
</dbReference>
<protein>
    <submittedName>
        <fullName evidence="10">GerA germination receptor protein</fullName>
    </submittedName>
</protein>
<dbReference type="GO" id="GO:0009847">
    <property type="term" value="P:spore germination"/>
    <property type="evidence" value="ECO:0007669"/>
    <property type="project" value="InterPro"/>
</dbReference>
<evidence type="ECO:0000256" key="4">
    <source>
        <dbReference type="ARBA" id="ARBA00022729"/>
    </source>
</evidence>
<keyword evidence="4" id="KW-0732">Signal</keyword>
<dbReference type="GO" id="GO:0016020">
    <property type="term" value="C:membrane"/>
    <property type="evidence" value="ECO:0007669"/>
    <property type="project" value="UniProtKB-SubCell"/>
</dbReference>
<accession>A0AAN2PH55</accession>
<dbReference type="Gene3D" id="3.30.300.210">
    <property type="entry name" value="Nutrient germinant receptor protein C, domain 3"/>
    <property type="match status" value="1"/>
</dbReference>
<keyword evidence="6" id="KW-0564">Palmitate</keyword>
<dbReference type="NCBIfam" id="TIGR02887">
    <property type="entry name" value="spore_ger_x_C"/>
    <property type="match status" value="1"/>
</dbReference>
<evidence type="ECO:0000259" key="9">
    <source>
        <dbReference type="Pfam" id="PF25198"/>
    </source>
</evidence>
<organism evidence="10 11">
    <name type="scientific">Peribacillus simplex</name>
    <dbReference type="NCBI Taxonomy" id="1478"/>
    <lineage>
        <taxon>Bacteria</taxon>
        <taxon>Bacillati</taxon>
        <taxon>Bacillota</taxon>
        <taxon>Bacilli</taxon>
        <taxon>Bacillales</taxon>
        <taxon>Bacillaceae</taxon>
        <taxon>Peribacillus</taxon>
    </lineage>
</organism>
<comment type="similarity">
    <text evidence="2">Belongs to the GerABKC lipoprotein family.</text>
</comment>
<gene>
    <name evidence="10" type="ORF">BN1180_02609</name>
</gene>
<comment type="caution">
    <text evidence="10">The sequence shown here is derived from an EMBL/GenBank/DDBJ whole genome shotgun (WGS) entry which is preliminary data.</text>
</comment>